<organism evidence="3 4">
    <name type="scientific">Cladophialophora psammophila CBS 110553</name>
    <dbReference type="NCBI Taxonomy" id="1182543"/>
    <lineage>
        <taxon>Eukaryota</taxon>
        <taxon>Fungi</taxon>
        <taxon>Dikarya</taxon>
        <taxon>Ascomycota</taxon>
        <taxon>Pezizomycotina</taxon>
        <taxon>Eurotiomycetes</taxon>
        <taxon>Chaetothyriomycetidae</taxon>
        <taxon>Chaetothyriales</taxon>
        <taxon>Herpotrichiellaceae</taxon>
        <taxon>Cladophialophora</taxon>
    </lineage>
</organism>
<reference evidence="3 4" key="1">
    <citation type="submission" date="2013-03" db="EMBL/GenBank/DDBJ databases">
        <title>The Genome Sequence of Cladophialophora psammophila CBS 110553.</title>
        <authorList>
            <consortium name="The Broad Institute Genomics Platform"/>
            <person name="Cuomo C."/>
            <person name="de Hoog S."/>
            <person name="Gorbushina A."/>
            <person name="Walker B."/>
            <person name="Young S.K."/>
            <person name="Zeng Q."/>
            <person name="Gargeya S."/>
            <person name="Fitzgerald M."/>
            <person name="Haas B."/>
            <person name="Abouelleil A."/>
            <person name="Allen A.W."/>
            <person name="Alvarado L."/>
            <person name="Arachchi H.M."/>
            <person name="Berlin A.M."/>
            <person name="Chapman S.B."/>
            <person name="Gainer-Dewar J."/>
            <person name="Goldberg J."/>
            <person name="Griggs A."/>
            <person name="Gujja S."/>
            <person name="Hansen M."/>
            <person name="Howarth C."/>
            <person name="Imamovic A."/>
            <person name="Ireland A."/>
            <person name="Larimer J."/>
            <person name="McCowan C."/>
            <person name="Murphy C."/>
            <person name="Pearson M."/>
            <person name="Poon T.W."/>
            <person name="Priest M."/>
            <person name="Roberts A."/>
            <person name="Saif S."/>
            <person name="Shea T."/>
            <person name="Sisk P."/>
            <person name="Sykes S."/>
            <person name="Wortman J."/>
            <person name="Nusbaum C."/>
            <person name="Birren B."/>
        </authorList>
    </citation>
    <scope>NUCLEOTIDE SEQUENCE [LARGE SCALE GENOMIC DNA]</scope>
    <source>
        <strain evidence="3 4">CBS 110553</strain>
    </source>
</reference>
<gene>
    <name evidence="3" type="ORF">A1O5_12396</name>
</gene>
<dbReference type="EMBL" id="AMGX01000033">
    <property type="protein sequence ID" value="EXJ57838.1"/>
    <property type="molecule type" value="Genomic_DNA"/>
</dbReference>
<evidence type="ECO:0000313" key="4">
    <source>
        <dbReference type="Proteomes" id="UP000019471"/>
    </source>
</evidence>
<feature type="compositionally biased region" description="Polar residues" evidence="1">
    <location>
        <begin position="697"/>
        <end position="708"/>
    </location>
</feature>
<feature type="compositionally biased region" description="Low complexity" evidence="1">
    <location>
        <begin position="728"/>
        <end position="737"/>
    </location>
</feature>
<dbReference type="OrthoDB" id="5359231at2759"/>
<comment type="caution">
    <text evidence="3">The sequence shown here is derived from an EMBL/GenBank/DDBJ whole genome shotgun (WGS) entry which is preliminary data.</text>
</comment>
<feature type="region of interest" description="Disordered" evidence="1">
    <location>
        <begin position="697"/>
        <end position="768"/>
    </location>
</feature>
<dbReference type="RefSeq" id="XP_007751155.1">
    <property type="nucleotide sequence ID" value="XM_007752965.1"/>
</dbReference>
<dbReference type="InterPro" id="IPR001810">
    <property type="entry name" value="F-box_dom"/>
</dbReference>
<name>W9VQN6_9EURO</name>
<dbReference type="InterPro" id="IPR036047">
    <property type="entry name" value="F-box-like_dom_sf"/>
</dbReference>
<dbReference type="HOGENOM" id="CLU_015634_1_0_1"/>
<evidence type="ECO:0000259" key="2">
    <source>
        <dbReference type="PROSITE" id="PS50181"/>
    </source>
</evidence>
<feature type="compositionally biased region" description="Low complexity" evidence="1">
    <location>
        <begin position="709"/>
        <end position="718"/>
    </location>
</feature>
<proteinExistence type="predicted"/>
<dbReference type="STRING" id="1182543.W9VQN6"/>
<dbReference type="Proteomes" id="UP000019471">
    <property type="component" value="Unassembled WGS sequence"/>
</dbReference>
<dbReference type="GeneID" id="19197082"/>
<evidence type="ECO:0000256" key="1">
    <source>
        <dbReference type="SAM" id="MobiDB-lite"/>
    </source>
</evidence>
<dbReference type="eggNOG" id="ENOG502RYII">
    <property type="taxonomic scope" value="Eukaryota"/>
</dbReference>
<protein>
    <recommendedName>
        <fullName evidence="2">F-box domain-containing protein</fullName>
    </recommendedName>
</protein>
<feature type="compositionally biased region" description="Polar residues" evidence="1">
    <location>
        <begin position="738"/>
        <end position="752"/>
    </location>
</feature>
<dbReference type="AlphaFoldDB" id="W9VQN6"/>
<keyword evidence="4" id="KW-1185">Reference proteome</keyword>
<dbReference type="SUPFAM" id="SSF81383">
    <property type="entry name" value="F-box domain"/>
    <property type="match status" value="1"/>
</dbReference>
<dbReference type="Pfam" id="PF00646">
    <property type="entry name" value="F-box"/>
    <property type="match status" value="1"/>
</dbReference>
<feature type="domain" description="F-box" evidence="2">
    <location>
        <begin position="2"/>
        <end position="48"/>
    </location>
</feature>
<evidence type="ECO:0000313" key="3">
    <source>
        <dbReference type="EMBL" id="EXJ57838.1"/>
    </source>
</evidence>
<sequence length="785" mass="87970">MSSRFSQLPFDVLHQIASQLDICSFDRLAKTSKSLRRHLQNENTAKHAIQASLGHCLWVQLALSPAQPGPRQTLARVVDSHSALQRASPYSACIIAYANSFSYNLGILCYTTSNTLRILNFNDRRDTEKVFGSGVFTDQLSIASQEGASIDLESIKSIQVQSYADGMVVLQCDFGPFGQYILAVNIDDKKPANSSGFGPRPRVRLCVPIRSNNKLFVRNNDRFIVLGSHSATGSHNHHEWLLDVYSLETSEAVTAQPLQLRDFYGSEIGSTACFTIYQDEFYAVTSQTSFESEEVDWTSYYHVIKFRLDDPDPELTIKLIWRRQHLEGPINDAWNDLGFQIDYSTGELLVVEGRKEWLNGGSRSIRTYYTQPIRRADFKDLKEGLRHPPNDRLSTTLDEHNNSRWEESMVRADRYVHAEFRADGSGEETGKEYIRAKTKWNGYSFNAQAFVDLVTDDVVMEGEWRPRQRIKLRVVSRQELGPLVQDTVSPVDWVLRKPIRDREGQEMEDGERAFTPSSVCLWPRDDAPQDLHEILCPEGRAGDVKAMLGDEGIIYMAGPPREPGSEERALVFVCFDPTFGFQGMRRLDGSLARPRSEKKRKMEEDREFEVDVLQQSVNVTQSPGVEVDLTDGTKRLKLEARTKAADVGDSTSSPSRGDEQEIAVLPQGNRMAQALGLDPAPLADMTQDWLPSIASSSELPSTLQSQRTSLPPGSNLNLTPPPPPPSSPAASRPQSASQFVPGSDTTRQTGQSHGKGKGPAPPPNRRLTWREKAMYIAIGKGYWLR</sequence>
<dbReference type="PROSITE" id="PS50181">
    <property type="entry name" value="FBOX"/>
    <property type="match status" value="1"/>
</dbReference>
<accession>W9VQN6</accession>